<accession>A0A7K3QVX5</accession>
<comment type="caution">
    <text evidence="1">The sequence shown here is derived from an EMBL/GenBank/DDBJ whole genome shotgun (WGS) entry which is preliminary data.</text>
</comment>
<dbReference type="RefSeq" id="WP_164190685.1">
    <property type="nucleotide sequence ID" value="NZ_JAAGMR010000226.1"/>
</dbReference>
<evidence type="ECO:0000313" key="2">
    <source>
        <dbReference type="Proteomes" id="UP000470520"/>
    </source>
</evidence>
<dbReference type="AlphaFoldDB" id="A0A7K3QVX5"/>
<organism evidence="1 2">
    <name type="scientific">Streptomyces bauhiniae</name>
    <dbReference type="NCBI Taxonomy" id="2340725"/>
    <lineage>
        <taxon>Bacteria</taxon>
        <taxon>Bacillati</taxon>
        <taxon>Actinomycetota</taxon>
        <taxon>Actinomycetes</taxon>
        <taxon>Kitasatosporales</taxon>
        <taxon>Streptomycetaceae</taxon>
        <taxon>Streptomyces</taxon>
    </lineage>
</organism>
<name>A0A7K3QVX5_9ACTN</name>
<dbReference type="EMBL" id="JAAGMR010000226">
    <property type="protein sequence ID" value="NEB94020.1"/>
    <property type="molecule type" value="Genomic_DNA"/>
</dbReference>
<evidence type="ECO:0000313" key="1">
    <source>
        <dbReference type="EMBL" id="NEB94020.1"/>
    </source>
</evidence>
<proteinExistence type="predicted"/>
<gene>
    <name evidence="1" type="ORF">G3I21_20405</name>
</gene>
<reference evidence="1 2" key="1">
    <citation type="submission" date="2020-01" db="EMBL/GenBank/DDBJ databases">
        <title>Insect and environment-associated Actinomycetes.</title>
        <authorList>
            <person name="Currrie C."/>
            <person name="Chevrette M."/>
            <person name="Carlson C."/>
            <person name="Stubbendieck R."/>
            <person name="Wendt-Pienkowski E."/>
        </authorList>
    </citation>
    <scope>NUCLEOTIDE SEQUENCE [LARGE SCALE GENOMIC DNA]</scope>
    <source>
        <strain evidence="1 2">SID7754</strain>
    </source>
</reference>
<sequence>MPLVVIQPSYGNPAARRHWRDTLDGLIDFRTHPRSDFLTSAQRRQLDEFHPGGTARFWGATRVQDTKMDRLRPGDVVLFTGKNHIRGIGEIGALFRNAPFADSMWSHDPIKGSWHNVYSLLSFTPSEIPYKEVWALPGFNAGDNFMGLRVLDSEKAETILQGLGIETQADIADDSARQEPAARALRTHTSIVDGEALHTPATRYVLAERELVVNRTEALLLQEYAKTLGIEQPRRLRTPAGITDLHVPRPDGSEVVEAKRASTRRFVREALAQLLDYAPHTPEPATLLTALFPTRPADQDLALLHRYGIDCVYRTHPSTFERTPAAQEVRVGMTPFWQQGDQPA</sequence>
<dbReference type="Proteomes" id="UP000470520">
    <property type="component" value="Unassembled WGS sequence"/>
</dbReference>
<protein>
    <submittedName>
        <fullName evidence="1">Uncharacterized protein</fullName>
    </submittedName>
</protein>